<sequence length="167" mass="18489">MNTYKITLLAFLAAIAIVGRNLFVFIPGFQPATVIIMIAGLMLGSIAAVILALLITILSNLTLGMGMWAIAQIISWGLIGLLSGLLGRYFKKIPIYILVILSIIAGYFYGFVISLMTYQVTGHFWPYYVMGLSHDTNHAIGNGIFMALLYPVIAYLIKRYASNYFHQ</sequence>
<feature type="transmembrane region" description="Helical" evidence="1">
    <location>
        <begin position="6"/>
        <end position="26"/>
    </location>
</feature>
<dbReference type="GO" id="GO:0022857">
    <property type="term" value="F:transmembrane transporter activity"/>
    <property type="evidence" value="ECO:0007669"/>
    <property type="project" value="InterPro"/>
</dbReference>
<feature type="transmembrane region" description="Helical" evidence="1">
    <location>
        <begin position="93"/>
        <end position="118"/>
    </location>
</feature>
<proteinExistence type="predicted"/>
<evidence type="ECO:0000256" key="1">
    <source>
        <dbReference type="SAM" id="Phobius"/>
    </source>
</evidence>
<keyword evidence="1" id="KW-1133">Transmembrane helix</keyword>
<protein>
    <submittedName>
        <fullName evidence="2">ECF transporter S component</fullName>
    </submittedName>
</protein>
<name>A0AB39HLW3_9BACI</name>
<feature type="transmembrane region" description="Helical" evidence="1">
    <location>
        <begin position="65"/>
        <end position="86"/>
    </location>
</feature>
<reference evidence="2" key="1">
    <citation type="submission" date="2024-07" db="EMBL/GenBank/DDBJ databases">
        <title>Halotolerant mesophilic bacterium Ornithinibacillus sp. 4-3, sp. nov., isolated from soil.</title>
        <authorList>
            <person name="Sidarenka A.V."/>
            <person name="Guliayeva D.E."/>
            <person name="Leanovich S.I."/>
            <person name="Hileuskaya K.S."/>
            <person name="Akhremchuk A.E."/>
            <person name="Sikolenko M.A."/>
            <person name="Valentovich L.N."/>
        </authorList>
    </citation>
    <scope>NUCLEOTIDE SEQUENCE</scope>
    <source>
        <strain evidence="2">4-3</strain>
    </source>
</reference>
<dbReference type="EMBL" id="CP162599">
    <property type="protein sequence ID" value="XDK31256.1"/>
    <property type="molecule type" value="Genomic_DNA"/>
</dbReference>
<accession>A0AB39HLW3</accession>
<evidence type="ECO:0000313" key="2">
    <source>
        <dbReference type="EMBL" id="XDK31256.1"/>
    </source>
</evidence>
<gene>
    <name evidence="2" type="ORF">AB4Y30_09410</name>
</gene>
<organism evidence="2">
    <name type="scientific">Ornithinibacillus sp. 4-3</name>
    <dbReference type="NCBI Taxonomy" id="3231488"/>
    <lineage>
        <taxon>Bacteria</taxon>
        <taxon>Bacillati</taxon>
        <taxon>Bacillota</taxon>
        <taxon>Bacilli</taxon>
        <taxon>Bacillales</taxon>
        <taxon>Bacillaceae</taxon>
        <taxon>Ornithinibacillus</taxon>
    </lineage>
</organism>
<dbReference type="Pfam" id="PF12822">
    <property type="entry name" value="ECF_trnsprt"/>
    <property type="match status" value="1"/>
</dbReference>
<dbReference type="Gene3D" id="1.10.1760.20">
    <property type="match status" value="1"/>
</dbReference>
<keyword evidence="1" id="KW-0812">Transmembrane</keyword>
<keyword evidence="1" id="KW-0472">Membrane</keyword>
<feature type="transmembrane region" description="Helical" evidence="1">
    <location>
        <begin position="33"/>
        <end position="59"/>
    </location>
</feature>
<dbReference type="InterPro" id="IPR024529">
    <property type="entry name" value="ECF_trnsprt_substrate-spec"/>
</dbReference>
<dbReference type="AlphaFoldDB" id="A0AB39HLW3"/>
<dbReference type="RefSeq" id="WP_368651984.1">
    <property type="nucleotide sequence ID" value="NZ_CP162599.1"/>
</dbReference>
<feature type="transmembrane region" description="Helical" evidence="1">
    <location>
        <begin position="138"/>
        <end position="157"/>
    </location>
</feature>